<dbReference type="Proteomes" id="UP000192520">
    <property type="component" value="Unassembled WGS sequence"/>
</dbReference>
<reference evidence="4" key="1">
    <citation type="submission" date="2017-03" db="EMBL/GenBank/DDBJ databases">
        <title>Novel pathways for hydrocarbon cycling and metabolic interdependencies in hydrothermal sediment communities.</title>
        <authorList>
            <person name="Dombrowski N."/>
            <person name="Seitz K."/>
            <person name="Teske A."/>
            <person name="Baker B."/>
        </authorList>
    </citation>
    <scope>NUCLEOTIDE SEQUENCE [LARGE SCALE GENOMIC DNA]</scope>
</reference>
<name>A0A1W9NWL2_UNCC3</name>
<keyword evidence="2" id="KW-1133">Transmembrane helix</keyword>
<gene>
    <name evidence="3" type="ORF">B5M47_03835</name>
</gene>
<evidence type="ECO:0000313" key="3">
    <source>
        <dbReference type="EMBL" id="OQX50390.1"/>
    </source>
</evidence>
<sequence length="220" mass="25037">MAEDNSQPQQSMELEKEIPQAESETGSGGTTEKKEKPRFEKPRTILSWDAPSRYFEPKSPTYFTTLFALTAAVALILFVLCKDPLLAIAAVGIGFVLFALNKYEPPLVSYELLNTGIRVQGKDYEWEKLESFFIKEGKTMPILKIKTWLVYPSELEIQIPKDKQETIETELLRHIVYREEKKGDLAQSLDNVIETFPLNSNALIPRALRSLAGKLSRKKK</sequence>
<feature type="transmembrane region" description="Helical" evidence="2">
    <location>
        <begin position="85"/>
        <end position="103"/>
    </location>
</feature>
<protein>
    <recommendedName>
        <fullName evidence="5">DUF5673 domain-containing protein</fullName>
    </recommendedName>
</protein>
<dbReference type="EMBL" id="MZGJ01000034">
    <property type="protein sequence ID" value="OQX50390.1"/>
    <property type="molecule type" value="Genomic_DNA"/>
</dbReference>
<keyword evidence="2" id="KW-0472">Membrane</keyword>
<evidence type="ECO:0000256" key="1">
    <source>
        <dbReference type="SAM" id="MobiDB-lite"/>
    </source>
</evidence>
<accession>A0A1W9NWL2</accession>
<feature type="compositionally biased region" description="Polar residues" evidence="1">
    <location>
        <begin position="1"/>
        <end position="12"/>
    </location>
</feature>
<evidence type="ECO:0000256" key="2">
    <source>
        <dbReference type="SAM" id="Phobius"/>
    </source>
</evidence>
<feature type="region of interest" description="Disordered" evidence="1">
    <location>
        <begin position="1"/>
        <end position="39"/>
    </location>
</feature>
<comment type="caution">
    <text evidence="3">The sequence shown here is derived from an EMBL/GenBank/DDBJ whole genome shotgun (WGS) entry which is preliminary data.</text>
</comment>
<proteinExistence type="predicted"/>
<evidence type="ECO:0008006" key="5">
    <source>
        <dbReference type="Google" id="ProtNLM"/>
    </source>
</evidence>
<organism evidence="3 4">
    <name type="scientific">candidate division CPR3 bacterium 4484_211</name>
    <dbReference type="NCBI Taxonomy" id="1968527"/>
    <lineage>
        <taxon>Bacteria</taxon>
        <taxon>Bacteria division CPR3</taxon>
    </lineage>
</organism>
<keyword evidence="2" id="KW-0812">Transmembrane</keyword>
<feature type="transmembrane region" description="Helical" evidence="2">
    <location>
        <begin position="61"/>
        <end position="79"/>
    </location>
</feature>
<dbReference type="AlphaFoldDB" id="A0A1W9NWL2"/>
<evidence type="ECO:0000313" key="4">
    <source>
        <dbReference type="Proteomes" id="UP000192520"/>
    </source>
</evidence>